<keyword evidence="3" id="KW-1185">Reference proteome</keyword>
<dbReference type="EMBL" id="KC310805">
    <property type="protein sequence ID" value="AGK86676.1"/>
    <property type="molecule type" value="Genomic_DNA"/>
</dbReference>
<reference evidence="1 4" key="1">
    <citation type="submission" date="2010-12" db="EMBL/GenBank/DDBJ databases">
        <title>The Genome Sequence of Synechococcus phage S-CBP42.</title>
        <authorList>
            <consortium name="The Broad Institute Genome Sequencing Platform"/>
            <person name="Henn M.R."/>
            <person name="Chen F."/>
            <person name="Wang K."/>
            <person name="Levin J."/>
            <person name="Malboeuf C."/>
            <person name="Casali M."/>
            <person name="Russ C."/>
            <person name="Lennon N."/>
            <person name="Chapman S.B."/>
            <person name="Erlich R."/>
            <person name="Young S.K."/>
            <person name="Yandava C."/>
            <person name="Zeng Q."/>
            <person name="Alvarado L."/>
            <person name="Anderson S."/>
            <person name="Berlin A."/>
            <person name="Chen Z."/>
            <person name="Freedman E."/>
            <person name="Gellesch M."/>
            <person name="Goldberg J."/>
            <person name="Green L."/>
            <person name="Griggs A."/>
            <person name="Gujja S."/>
            <person name="Heilman E.R."/>
            <person name="Heiman D."/>
            <person name="Hollinger A."/>
            <person name="Howarth C."/>
            <person name="Larson L."/>
            <person name="Mehta T."/>
            <person name="Pearson M."/>
            <person name="Roberts A."/>
            <person name="Ryan E."/>
            <person name="Saif S."/>
            <person name="Shea T."/>
            <person name="Shenoy N."/>
            <person name="Sisk P."/>
            <person name="Stolte C."/>
            <person name="Sykes S."/>
            <person name="White J."/>
            <person name="Haas B."/>
            <person name="Nusbaum C."/>
            <person name="Birren B."/>
        </authorList>
    </citation>
    <scope>NUCLEOTIDE SEQUENCE [LARGE SCALE GENOMIC DNA]</scope>
</reference>
<gene>
    <name evidence="2" type="ORF">S-CBP42_0024</name>
    <name evidence="1" type="ORF">SXGG_00015</name>
</gene>
<evidence type="ECO:0000313" key="3">
    <source>
        <dbReference type="Proteomes" id="UP000030042"/>
    </source>
</evidence>
<dbReference type="Proteomes" id="UP000297398">
    <property type="component" value="Segment"/>
</dbReference>
<evidence type="ECO:0000313" key="2">
    <source>
        <dbReference type="EMBL" id="AGK86676.1"/>
    </source>
</evidence>
<proteinExistence type="predicted"/>
<accession>G8EYD5</accession>
<evidence type="ECO:0000313" key="4">
    <source>
        <dbReference type="Proteomes" id="UP000297398"/>
    </source>
</evidence>
<dbReference type="EMBL" id="JF974300">
    <property type="protein sequence ID" value="AET72515.1"/>
    <property type="molecule type" value="Genomic_DNA"/>
</dbReference>
<dbReference type="KEGG" id="vg:26646381"/>
<dbReference type="Proteomes" id="UP000030042">
    <property type="component" value="Segment"/>
</dbReference>
<reference evidence="3" key="2">
    <citation type="submission" date="2012-12" db="EMBL/GenBank/DDBJ databases">
        <title>Genomics of marine cyanopodoviruses.</title>
        <authorList>
            <person name="Huang S."/>
            <person name="Chen F."/>
        </authorList>
    </citation>
    <scope>NUCLEOTIDE SEQUENCE [LARGE SCALE GENOMIC DNA]</scope>
</reference>
<evidence type="ECO:0000313" key="1">
    <source>
        <dbReference type="EMBL" id="AET72515.1"/>
    </source>
</evidence>
<protein>
    <submittedName>
        <fullName evidence="1">Uncharacterized protein</fullName>
    </submittedName>
</protein>
<organism evidence="1 4">
    <name type="scientific">Synechococcus phage S-CBP42</name>
    <dbReference type="NCBI Taxonomy" id="461711"/>
    <lineage>
        <taxon>Viruses</taxon>
        <taxon>Duplodnaviria</taxon>
        <taxon>Heunggongvirae</taxon>
        <taxon>Uroviricota</taxon>
        <taxon>Caudoviricetes</taxon>
        <taxon>Autographivirales</taxon>
        <taxon>Aegirvirus</taxon>
        <taxon>Aegirvirus SCBP42</taxon>
    </lineage>
</organism>
<reference evidence="2 3" key="3">
    <citation type="journal article" date="2015" name="PLoS ONE">
        <title>Comparative Genomic and Phylogenomic Analyses Reveal a Conserved Core Genome Shared by Estuarine and Oceanic Cyanopodoviruses.</title>
        <authorList>
            <person name="Huang S."/>
            <person name="Zhang S."/>
            <person name="Jiao N."/>
            <person name="Chen F."/>
        </authorList>
    </citation>
    <scope>NUCLEOTIDE SEQUENCE [LARGE SCALE GENOMIC DNA]</scope>
</reference>
<dbReference type="RefSeq" id="YP_009220209.1">
    <property type="nucleotide sequence ID" value="NC_029031.1"/>
</dbReference>
<dbReference type="GeneID" id="26646381"/>
<name>G8EYD5_9CAUD</name>
<sequence length="103" mass="11632">MGYEIKFRLEEFKELARKIDKSLPKALAWLCKAFLYGLETRWIDAKAKAAVEASISNYWDEVGPKTTLTPPTYHEEESEVEGLPIMSLTASYERTGTGEEAKG</sequence>